<reference evidence="1 2" key="1">
    <citation type="journal article" date="2017" name="BMC Genomics">
        <title>Chromosome level assembly and secondary metabolite potential of the parasitic fungus Cordyceps militaris.</title>
        <authorList>
            <person name="Kramer G.J."/>
            <person name="Nodwell J.R."/>
        </authorList>
    </citation>
    <scope>NUCLEOTIDE SEQUENCE [LARGE SCALE GENOMIC DNA]</scope>
    <source>
        <strain evidence="1 2">ATCC 34164</strain>
    </source>
</reference>
<organism evidence="1 2">
    <name type="scientific">Cordyceps militaris</name>
    <name type="common">Caterpillar fungus</name>
    <name type="synonym">Clavaria militaris</name>
    <dbReference type="NCBI Taxonomy" id="73501"/>
    <lineage>
        <taxon>Eukaryota</taxon>
        <taxon>Fungi</taxon>
        <taxon>Dikarya</taxon>
        <taxon>Ascomycota</taxon>
        <taxon>Pezizomycotina</taxon>
        <taxon>Sordariomycetes</taxon>
        <taxon>Hypocreomycetidae</taxon>
        <taxon>Hypocreales</taxon>
        <taxon>Cordycipitaceae</taxon>
        <taxon>Cordyceps</taxon>
    </lineage>
</organism>
<dbReference type="AlphaFoldDB" id="A0A2H4SQG2"/>
<proteinExistence type="predicted"/>
<dbReference type="VEuPathDB" id="FungiDB:A9K55_003794"/>
<gene>
    <name evidence="1" type="ORF">A9K55_003794</name>
</gene>
<feature type="non-terminal residue" evidence="1">
    <location>
        <position position="1"/>
    </location>
</feature>
<sequence length="137" mass="14987">LLQHVNLRQGRGRIGRPARSGLIGNSLAGSWEVGDSLLRVVAISLAGYQYGRAGNQGRVAMAGQDSRTHNSEPQAELIQTGDGVARRVAGRRSRIISCSLQRAFCVFTGREHVTGRRSSAVDRTLASRWWRSVTGWM</sequence>
<name>A0A2H4SQG2_CORMI</name>
<dbReference type="Proteomes" id="UP000323067">
    <property type="component" value="Chromosome v"/>
</dbReference>
<dbReference type="EMBL" id="CP023325">
    <property type="protein sequence ID" value="ATY65350.1"/>
    <property type="molecule type" value="Genomic_DNA"/>
</dbReference>
<dbReference type="VEuPathDB" id="FungiDB:CCM_05012"/>
<evidence type="ECO:0000313" key="1">
    <source>
        <dbReference type="EMBL" id="ATY65350.1"/>
    </source>
</evidence>
<protein>
    <submittedName>
        <fullName evidence="1">Fungal transcriptional regulatory</fullName>
    </submittedName>
</protein>
<evidence type="ECO:0000313" key="2">
    <source>
        <dbReference type="Proteomes" id="UP000323067"/>
    </source>
</evidence>
<accession>A0A2H4SQG2</accession>